<keyword evidence="4" id="KW-1185">Reference proteome</keyword>
<evidence type="ECO:0000256" key="1">
    <source>
        <dbReference type="SAM" id="MobiDB-lite"/>
    </source>
</evidence>
<evidence type="ECO:0000313" key="4">
    <source>
        <dbReference type="Proteomes" id="UP000236333"/>
    </source>
</evidence>
<evidence type="ECO:0000259" key="2">
    <source>
        <dbReference type="PROSITE" id="PS50011"/>
    </source>
</evidence>
<gene>
    <name evidence="3" type="ORF">TSOC_007545</name>
</gene>
<dbReference type="Proteomes" id="UP000236333">
    <property type="component" value="Unassembled WGS sequence"/>
</dbReference>
<dbReference type="PANTHER" id="PTHR37171">
    <property type="entry name" value="SERINE/THREONINE-PROTEIN KINASE YRZF-RELATED"/>
    <property type="match status" value="1"/>
</dbReference>
<dbReference type="Gene3D" id="1.10.510.10">
    <property type="entry name" value="Transferase(Phosphotransferase) domain 1"/>
    <property type="match status" value="1"/>
</dbReference>
<dbReference type="InterPro" id="IPR008266">
    <property type="entry name" value="Tyr_kinase_AS"/>
</dbReference>
<feature type="region of interest" description="Disordered" evidence="1">
    <location>
        <begin position="222"/>
        <end position="298"/>
    </location>
</feature>
<dbReference type="InterPro" id="IPR011009">
    <property type="entry name" value="Kinase-like_dom_sf"/>
</dbReference>
<dbReference type="PROSITE" id="PS00109">
    <property type="entry name" value="PROTEIN_KINASE_TYR"/>
    <property type="match status" value="1"/>
</dbReference>
<sequence>MSQSWICGFRTCRLVDNNEATVNGAWFKAVDGYLELLLGALPAAKGADASPQQESASRSYAADFALSVDVPEPPPATLGGGQAAADAQPSLEGATRKRYLCIVKFKALCKLTTAAGAPVDLLAAYANVRDGNHASAQHVIAQVYTYLQVTGCCYGIISCYLGTWLAFCPPDNRGALFISHVFLSSTCCDLAATPRVPSAMGAVVWVQYVALEQRDAVPPAALRLQGEPPGGEGSGGGGGGGGRHVDDEGDNFLRQDDTAHESTGCGSQGPGTASQASKRHKHQGQHGEEPPAGSLADQPHGMLVLHSKLCVGSAGLVVLGAYGGEPAVVKLLGPDDEGLTAYSRESSAYDAVQGLQGTVVPKLLAAGHANHGVYYIAVSRLPGQPLSEVAQPFPPGVVKAAEDALRQLHAACPGFLHGDIRLENMILLPPGSGGGDCAKCMAIDFGRARLGRAQEQDMEVRQLRRLLGK</sequence>
<organism evidence="3 4">
    <name type="scientific">Tetrabaena socialis</name>
    <dbReference type="NCBI Taxonomy" id="47790"/>
    <lineage>
        <taxon>Eukaryota</taxon>
        <taxon>Viridiplantae</taxon>
        <taxon>Chlorophyta</taxon>
        <taxon>core chlorophytes</taxon>
        <taxon>Chlorophyceae</taxon>
        <taxon>CS clade</taxon>
        <taxon>Chlamydomonadales</taxon>
        <taxon>Tetrabaenaceae</taxon>
        <taxon>Tetrabaena</taxon>
    </lineage>
</organism>
<dbReference type="GO" id="GO:0005524">
    <property type="term" value="F:ATP binding"/>
    <property type="evidence" value="ECO:0007669"/>
    <property type="project" value="InterPro"/>
</dbReference>
<feature type="domain" description="Protein kinase" evidence="2">
    <location>
        <begin position="303"/>
        <end position="469"/>
    </location>
</feature>
<dbReference type="PANTHER" id="PTHR37171:SF1">
    <property type="entry name" value="SERINE_THREONINE-PROTEIN KINASE YRZF-RELATED"/>
    <property type="match status" value="1"/>
</dbReference>
<comment type="caution">
    <text evidence="3">The sequence shown here is derived from an EMBL/GenBank/DDBJ whole genome shotgun (WGS) entry which is preliminary data.</text>
</comment>
<proteinExistence type="predicted"/>
<reference evidence="3 4" key="1">
    <citation type="journal article" date="2017" name="Mol. Biol. Evol.">
        <title>The 4-celled Tetrabaena socialis nuclear genome reveals the essential components for genetic control of cell number at the origin of multicellularity in the volvocine lineage.</title>
        <authorList>
            <person name="Featherston J."/>
            <person name="Arakaki Y."/>
            <person name="Hanschen E.R."/>
            <person name="Ferris P.J."/>
            <person name="Michod R.E."/>
            <person name="Olson B.J.S.C."/>
            <person name="Nozaki H."/>
            <person name="Durand P.M."/>
        </authorList>
    </citation>
    <scope>NUCLEOTIDE SEQUENCE [LARGE SCALE GENOMIC DNA]</scope>
    <source>
        <strain evidence="3 4">NIES-571</strain>
    </source>
</reference>
<evidence type="ECO:0000313" key="3">
    <source>
        <dbReference type="EMBL" id="PNH06126.1"/>
    </source>
</evidence>
<dbReference type="OrthoDB" id="551749at2759"/>
<dbReference type="SUPFAM" id="SSF56112">
    <property type="entry name" value="Protein kinase-like (PK-like)"/>
    <property type="match status" value="1"/>
</dbReference>
<dbReference type="InterPro" id="IPR000719">
    <property type="entry name" value="Prot_kinase_dom"/>
</dbReference>
<dbReference type="PROSITE" id="PS50011">
    <property type="entry name" value="PROTEIN_KINASE_DOM"/>
    <property type="match status" value="1"/>
</dbReference>
<dbReference type="EMBL" id="PGGS01000257">
    <property type="protein sequence ID" value="PNH06126.1"/>
    <property type="molecule type" value="Genomic_DNA"/>
</dbReference>
<dbReference type="GO" id="GO:0004672">
    <property type="term" value="F:protein kinase activity"/>
    <property type="evidence" value="ECO:0007669"/>
    <property type="project" value="InterPro"/>
</dbReference>
<dbReference type="AlphaFoldDB" id="A0A2J8A0T3"/>
<feature type="compositionally biased region" description="Basic and acidic residues" evidence="1">
    <location>
        <begin position="243"/>
        <end position="260"/>
    </location>
</feature>
<dbReference type="InterPro" id="IPR052396">
    <property type="entry name" value="Meiotic_Drive_Suppr_Kinase"/>
</dbReference>
<accession>A0A2J8A0T3</accession>
<protein>
    <recommendedName>
        <fullName evidence="2">Protein kinase domain-containing protein</fullName>
    </recommendedName>
</protein>
<feature type="compositionally biased region" description="Gly residues" evidence="1">
    <location>
        <begin position="228"/>
        <end position="242"/>
    </location>
</feature>
<name>A0A2J8A0T3_9CHLO</name>